<dbReference type="OrthoDB" id="8872899at2759"/>
<protein>
    <recommendedName>
        <fullName evidence="6">C-X-C motif chemokine</fullName>
    </recommendedName>
</protein>
<dbReference type="CDD" id="cd00273">
    <property type="entry name" value="Chemokine_CXC"/>
    <property type="match status" value="1"/>
</dbReference>
<keyword evidence="4 6" id="KW-0964">Secreted</keyword>
<evidence type="ECO:0000256" key="5">
    <source>
        <dbReference type="ARBA" id="ARBA00023157"/>
    </source>
</evidence>
<keyword evidence="3 6" id="KW-0202">Cytokine</keyword>
<dbReference type="InterPro" id="IPR033899">
    <property type="entry name" value="CXC_Chemokine_domain"/>
</dbReference>
<dbReference type="GO" id="GO:0008009">
    <property type="term" value="F:chemokine activity"/>
    <property type="evidence" value="ECO:0007669"/>
    <property type="project" value="Ensembl"/>
</dbReference>
<keyword evidence="5" id="KW-1015">Disulfide bond</keyword>
<dbReference type="InterPro" id="IPR036048">
    <property type="entry name" value="Interleukin_8-like_sf"/>
</dbReference>
<dbReference type="GO" id="GO:0006955">
    <property type="term" value="P:immune response"/>
    <property type="evidence" value="ECO:0007669"/>
    <property type="project" value="InterPro"/>
</dbReference>
<feature type="region of interest" description="Disordered" evidence="7">
    <location>
        <begin position="1"/>
        <end position="64"/>
    </location>
</feature>
<gene>
    <name evidence="9 11" type="primary">Cxcl3</name>
</gene>
<dbReference type="GO" id="GO:0033993">
    <property type="term" value="P:response to lipid"/>
    <property type="evidence" value="ECO:0007669"/>
    <property type="project" value="UniProtKB-ARBA"/>
</dbReference>
<dbReference type="SMART" id="SM00199">
    <property type="entry name" value="SCY"/>
    <property type="match status" value="1"/>
</dbReference>
<dbReference type="PANTHER" id="PTHR12015:SF207">
    <property type="entry name" value="C-X-C MOTIF CHEMOKINE 3"/>
    <property type="match status" value="1"/>
</dbReference>
<dbReference type="InterPro" id="IPR039809">
    <property type="entry name" value="Chemokine_b/g/d"/>
</dbReference>
<reference evidence="9" key="2">
    <citation type="submission" date="2025-03" db="UniProtKB">
        <authorList>
            <consortium name="Ensembl"/>
        </authorList>
    </citation>
    <scope>IDENTIFICATION</scope>
    <source>
        <strain evidence="9">Brown Norway</strain>
    </source>
</reference>
<evidence type="ECO:0000256" key="6">
    <source>
        <dbReference type="RuleBase" id="RU361149"/>
    </source>
</evidence>
<dbReference type="RGD" id="621812">
    <property type="gene designation" value="Cxcl3"/>
</dbReference>
<dbReference type="Gene3D" id="2.40.50.40">
    <property type="match status" value="1"/>
</dbReference>
<evidence type="ECO:0000256" key="2">
    <source>
        <dbReference type="ARBA" id="ARBA00010665"/>
    </source>
</evidence>
<dbReference type="GO" id="GO:0006952">
    <property type="term" value="P:defense response"/>
    <property type="evidence" value="ECO:0007669"/>
    <property type="project" value="InterPro"/>
</dbReference>
<evidence type="ECO:0000313" key="10">
    <source>
        <dbReference type="Proteomes" id="UP000002494"/>
    </source>
</evidence>
<dbReference type="AlphaFoldDB" id="A0A8L2R3J1"/>
<evidence type="ECO:0000256" key="3">
    <source>
        <dbReference type="ARBA" id="ARBA00022514"/>
    </source>
</evidence>
<comment type="similarity">
    <text evidence="2 6">Belongs to the intercrine alpha (chemokine CxC) family.</text>
</comment>
<dbReference type="Proteomes" id="UP000002494">
    <property type="component" value="Chromosome 14"/>
</dbReference>
<dbReference type="PRINTS" id="PR00437">
    <property type="entry name" value="SMALLCYTKCXC"/>
</dbReference>
<dbReference type="InterPro" id="IPR018048">
    <property type="entry name" value="Chemokine_CXC_CS"/>
</dbReference>
<proteinExistence type="inferred from homology"/>
<dbReference type="GO" id="GO:0030593">
    <property type="term" value="P:neutrophil chemotaxis"/>
    <property type="evidence" value="ECO:0007669"/>
    <property type="project" value="Ensembl"/>
</dbReference>
<dbReference type="PROSITE" id="PS00471">
    <property type="entry name" value="SMALL_CYTOKINES_CXC"/>
    <property type="match status" value="1"/>
</dbReference>
<dbReference type="PRINTS" id="PR00436">
    <property type="entry name" value="INTERLEUKIN8"/>
</dbReference>
<evidence type="ECO:0000256" key="7">
    <source>
        <dbReference type="SAM" id="MobiDB-lite"/>
    </source>
</evidence>
<sequence length="164" mass="17574">MYKRGSRGPGAPDRARALGTSSRAPDSNHTSAQRHGPSHPPAPQCCTASAASADGHQPPTFRWDPRLIFPAEPQVGTVTHSVADPVSSPTGTVVARELRCQCLKTLPRVDFENIQSLTVTPPGPHCTQTEVIATLKDGQEVCLNPQAPRLQKIIQKLLKSDKSS</sequence>
<comment type="subcellular location">
    <subcellularLocation>
        <location evidence="1 6">Secreted</location>
    </subcellularLocation>
</comment>
<keyword evidence="6" id="KW-0145">Chemotaxis</keyword>
<evidence type="ECO:0000259" key="8">
    <source>
        <dbReference type="SMART" id="SM00199"/>
    </source>
</evidence>
<dbReference type="Ensembl" id="ENSRNOT00000078746.2">
    <property type="protein sequence ID" value="ENSRNOP00000070985.2"/>
    <property type="gene ID" value="ENSRNOG00000028043.5"/>
</dbReference>
<feature type="domain" description="Chemokine interleukin-8-like" evidence="8">
    <location>
        <begin position="97"/>
        <end position="157"/>
    </location>
</feature>
<evidence type="ECO:0000256" key="4">
    <source>
        <dbReference type="ARBA" id="ARBA00022525"/>
    </source>
</evidence>
<dbReference type="SUPFAM" id="SSF54117">
    <property type="entry name" value="Interleukin 8-like chemokines"/>
    <property type="match status" value="1"/>
</dbReference>
<accession>A0A8L2R3J1</accession>
<dbReference type="InterPro" id="IPR001811">
    <property type="entry name" value="Chemokine_IL8-like_dom"/>
</dbReference>
<reference evidence="9" key="1">
    <citation type="journal article" date="2004" name="Nature">
        <title>Genome sequence of the Brown Norway rat yields insights into mammalian evolution.</title>
        <authorList>
            <consortium name="Rat Genome Sequencing Project Consortium"/>
            <person name="Gibbs R.A."/>
            <person name="Weinstock G.M."/>
            <person name="Metzker M.L."/>
            <person name="Muzny D.M."/>
            <person name="Sodergren E.J."/>
            <person name="Scherer S."/>
            <person name="Scott G."/>
            <person name="Steffen D."/>
            <person name="Worley K.C."/>
            <person name="Burch P.E."/>
            <person name="Okwuonu G."/>
            <person name="Hines S."/>
            <person name="Lewis L."/>
            <person name="Deramo C."/>
            <person name="Delgado O."/>
            <person name="Dugan-Rocha S."/>
            <person name="Miner G."/>
            <person name="Morgan M."/>
            <person name="Hawes A."/>
            <person name="Gill R."/>
            <person name="Holt R.A."/>
            <person name="Adams M.D."/>
            <person name="Amanatides P.G."/>
            <person name="Baden-Tillson H."/>
            <person name="Barnstead M."/>
            <person name="Chin S."/>
            <person name="Evans C.A."/>
            <person name="Ferriera S."/>
            <person name="Fosler C."/>
            <person name="Glodek A."/>
            <person name="Gu Z."/>
            <person name="Jennings D."/>
            <person name="Kraft C.L."/>
            <person name="Nguyen T."/>
            <person name="Pfannkoch C.M."/>
            <person name="Sitter C."/>
            <person name="Sutton G.G."/>
            <person name="Venter J.C."/>
            <person name="Woodage T."/>
            <person name="Smith D."/>
            <person name="Lee H.-M."/>
            <person name="Gustafson E."/>
            <person name="Cahill P."/>
            <person name="Kana A."/>
            <person name="Doucette-Stamm L."/>
            <person name="Weinstock K."/>
            <person name="Fechtel K."/>
            <person name="Weiss R.B."/>
            <person name="Dunn D.M."/>
            <person name="Green E.D."/>
            <person name="Blakesley R.W."/>
            <person name="Bouffard G.G."/>
            <person name="De Jong P.J."/>
            <person name="Osoegawa K."/>
            <person name="Zhu B."/>
            <person name="Marra M."/>
            <person name="Schein J."/>
            <person name="Bosdet I."/>
            <person name="Fjell C."/>
            <person name="Jones S."/>
            <person name="Krzywinski M."/>
            <person name="Mathewson C."/>
            <person name="Siddiqui A."/>
            <person name="Wye N."/>
            <person name="McPherson J."/>
            <person name="Zhao S."/>
            <person name="Fraser C.M."/>
            <person name="Shetty J."/>
            <person name="Shatsman S."/>
            <person name="Geer K."/>
            <person name="Chen Y."/>
            <person name="Abramzon S."/>
            <person name="Nierman W.C."/>
            <person name="Havlak P.H."/>
            <person name="Chen R."/>
            <person name="Durbin K.J."/>
            <person name="Egan A."/>
            <person name="Ren Y."/>
            <person name="Song X.-Z."/>
            <person name="Li B."/>
            <person name="Liu Y."/>
            <person name="Qin X."/>
            <person name="Cawley S."/>
            <person name="Cooney A.J."/>
            <person name="D'Souza L.M."/>
            <person name="Martin K."/>
            <person name="Wu J.Q."/>
            <person name="Gonzalez-Garay M.L."/>
            <person name="Jackson A.R."/>
            <person name="Kalafus K.J."/>
            <person name="McLeod M.P."/>
            <person name="Milosavljevic A."/>
            <person name="Virk D."/>
            <person name="Volkov A."/>
            <person name="Wheeler D.A."/>
            <person name="Zhang Z."/>
            <person name="Bailey J.A."/>
            <person name="Eichler E.E."/>
            <person name="Tuzun E."/>
            <person name="Birney E."/>
            <person name="Mongin E."/>
            <person name="Ureta-Vidal A."/>
            <person name="Woodwark C."/>
            <person name="Zdobnov E."/>
            <person name="Bork P."/>
            <person name="Suyama M."/>
            <person name="Torrents D."/>
            <person name="Alexandersson M."/>
            <person name="Trask B.J."/>
            <person name="Young J.M."/>
            <person name="Huang H."/>
            <person name="Wang H."/>
            <person name="Xing H."/>
            <person name="Daniels S."/>
            <person name="Gietzen D."/>
            <person name="Schmidt J."/>
            <person name="Stevens K."/>
            <person name="Vitt U."/>
            <person name="Wingrove J."/>
            <person name="Camara F."/>
            <person name="Mar Alba M."/>
            <person name="Abril J.F."/>
            <person name="Guigo R."/>
            <person name="Smit A."/>
            <person name="Dubchak I."/>
            <person name="Rubin E.M."/>
            <person name="Couronne O."/>
            <person name="Poliakov A."/>
            <person name="Huebner N."/>
            <person name="Ganten D."/>
            <person name="Goesele C."/>
            <person name="Hummel O."/>
            <person name="Kreitler T."/>
            <person name="Lee Y.-A."/>
            <person name="Monti J."/>
            <person name="Schulz H."/>
            <person name="Zimdahl H."/>
            <person name="Himmelbauer H."/>
            <person name="Lehrach H."/>
            <person name="Jacob H.J."/>
            <person name="Bromberg S."/>
            <person name="Gullings-Handley J."/>
            <person name="Jensen-Seaman M.I."/>
            <person name="Kwitek A.E."/>
            <person name="Lazar J."/>
            <person name="Pasko D."/>
            <person name="Tonellato P.J."/>
            <person name="Twigger S."/>
            <person name="Ponting C.P."/>
            <person name="Duarte J.M."/>
            <person name="Rice S."/>
            <person name="Goodstadt L."/>
            <person name="Beatson S.A."/>
            <person name="Emes R.D."/>
            <person name="Winter E.E."/>
            <person name="Webber C."/>
            <person name="Brandt P."/>
            <person name="Nyakatura G."/>
            <person name="Adetobi M."/>
            <person name="Chiaromonte F."/>
            <person name="Elnitski L."/>
            <person name="Eswara P."/>
            <person name="Hardison R.C."/>
            <person name="Hou M."/>
            <person name="Kolbe D."/>
            <person name="Makova K."/>
            <person name="Miller W."/>
            <person name="Nekrutenko A."/>
            <person name="Riemer C."/>
            <person name="Schwartz S."/>
            <person name="Taylor J."/>
            <person name="Yang S."/>
            <person name="Zhang Y."/>
            <person name="Lindpaintner K."/>
            <person name="Andrews T.D."/>
            <person name="Caccamo M."/>
            <person name="Clamp M."/>
            <person name="Clarke L."/>
            <person name="Curwen V."/>
            <person name="Durbin R.M."/>
            <person name="Eyras E."/>
            <person name="Searle S.M."/>
            <person name="Cooper G.M."/>
            <person name="Batzoglou S."/>
            <person name="Brudno M."/>
            <person name="Sidow A."/>
            <person name="Stone E.A."/>
            <person name="Payseur B.A."/>
            <person name="Bourque G."/>
            <person name="Lopez-Otin C."/>
            <person name="Puente X.S."/>
            <person name="Chakrabarti K."/>
            <person name="Chatterji S."/>
            <person name="Dewey C."/>
            <person name="Pachter L."/>
            <person name="Bray N."/>
            <person name="Yap V.B."/>
            <person name="Caspi A."/>
            <person name="Tesler G."/>
            <person name="Pevzner P.A."/>
            <person name="Haussler D."/>
            <person name="Roskin K.M."/>
            <person name="Baertsch R."/>
            <person name="Clawson H."/>
            <person name="Furey T.S."/>
            <person name="Hinrichs A.S."/>
            <person name="Karolchik D."/>
            <person name="Kent W.J."/>
            <person name="Rosenbloom K.R."/>
            <person name="Trumbower H."/>
            <person name="Weirauch M."/>
            <person name="Cooper D.N."/>
            <person name="Stenson P.D."/>
            <person name="Ma B."/>
            <person name="Brent M."/>
            <person name="Arumugam M."/>
            <person name="Shteynberg D."/>
            <person name="Copley R.R."/>
            <person name="Taylor M.S."/>
            <person name="Riethman H."/>
            <person name="Mudunuri U."/>
            <person name="Peterson J."/>
            <person name="Guyer M."/>
            <person name="Felsenfeld A."/>
            <person name="Old S."/>
            <person name="Mockrin S."/>
            <person name="Collins F.S."/>
        </authorList>
    </citation>
    <scope>NUCLEOTIDE SEQUENCE [LARGE SCALE GENOMIC DNA]</scope>
    <source>
        <strain evidence="9">Brown Norway</strain>
    </source>
</reference>
<dbReference type="FunFam" id="2.40.50.40:FF:000004">
    <property type="entry name" value="C-X-C motif chemokine"/>
    <property type="match status" value="1"/>
</dbReference>
<feature type="compositionally biased region" description="Polar residues" evidence="7">
    <location>
        <begin position="19"/>
        <end position="33"/>
    </location>
</feature>
<dbReference type="Pfam" id="PF00048">
    <property type="entry name" value="IL8"/>
    <property type="match status" value="1"/>
</dbReference>
<evidence type="ECO:0000313" key="9">
    <source>
        <dbReference type="Ensembl" id="ENSRNOP00000070985.2"/>
    </source>
</evidence>
<keyword evidence="10" id="KW-1185">Reference proteome</keyword>
<dbReference type="PANTHER" id="PTHR12015">
    <property type="entry name" value="SMALL INDUCIBLE CYTOKINE A"/>
    <property type="match status" value="1"/>
</dbReference>
<dbReference type="GO" id="GO:0005615">
    <property type="term" value="C:extracellular space"/>
    <property type="evidence" value="ECO:0007669"/>
    <property type="project" value="UniProtKB-UniRule"/>
</dbReference>
<dbReference type="InterPro" id="IPR001089">
    <property type="entry name" value="Chemokine_CXC"/>
</dbReference>
<evidence type="ECO:0000256" key="1">
    <source>
        <dbReference type="ARBA" id="ARBA00004613"/>
    </source>
</evidence>
<evidence type="ECO:0000313" key="11">
    <source>
        <dbReference type="RGD" id="621812"/>
    </source>
</evidence>
<dbReference type="GeneTree" id="ENSGT00940000155233"/>
<name>A0A8L2R3J1_RAT</name>
<organism evidence="9 10">
    <name type="scientific">Rattus norvegicus</name>
    <name type="common">Rat</name>
    <dbReference type="NCBI Taxonomy" id="10116"/>
    <lineage>
        <taxon>Eukaryota</taxon>
        <taxon>Metazoa</taxon>
        <taxon>Chordata</taxon>
        <taxon>Craniata</taxon>
        <taxon>Vertebrata</taxon>
        <taxon>Euteleostomi</taxon>
        <taxon>Mammalia</taxon>
        <taxon>Eutheria</taxon>
        <taxon>Euarchontoglires</taxon>
        <taxon>Glires</taxon>
        <taxon>Rodentia</taxon>
        <taxon>Myomorpha</taxon>
        <taxon>Muroidea</taxon>
        <taxon>Muridae</taxon>
        <taxon>Murinae</taxon>
        <taxon>Rattus</taxon>
    </lineage>
</organism>